<sequence>GILSLNFVSKKQHPEPLEVAEEEHKLKKEGINKQIVHIDPSYFENLDRLIYVVGNPVDRMSEAFERLLILENYQGAYLNNPNINQREATREVIRVNKGDETKLLVKPQRIEQPQPNQPSKITKPTTRLKQSVRPKVRI</sequence>
<dbReference type="EMBL" id="LAZR01066005">
    <property type="protein sequence ID" value="KKK54413.1"/>
    <property type="molecule type" value="Genomic_DNA"/>
</dbReference>
<protein>
    <submittedName>
        <fullName evidence="2">Uncharacterized protein</fullName>
    </submittedName>
</protein>
<feature type="compositionally biased region" description="Polar residues" evidence="1">
    <location>
        <begin position="111"/>
        <end position="129"/>
    </location>
</feature>
<dbReference type="AlphaFoldDB" id="A0A0F8WCZ5"/>
<reference evidence="2" key="1">
    <citation type="journal article" date="2015" name="Nature">
        <title>Complex archaea that bridge the gap between prokaryotes and eukaryotes.</title>
        <authorList>
            <person name="Spang A."/>
            <person name="Saw J.H."/>
            <person name="Jorgensen S.L."/>
            <person name="Zaremba-Niedzwiedzka K."/>
            <person name="Martijn J."/>
            <person name="Lind A.E."/>
            <person name="van Eijk R."/>
            <person name="Schleper C."/>
            <person name="Guy L."/>
            <person name="Ettema T.J."/>
        </authorList>
    </citation>
    <scope>NUCLEOTIDE SEQUENCE</scope>
</reference>
<feature type="region of interest" description="Disordered" evidence="1">
    <location>
        <begin position="103"/>
        <end position="138"/>
    </location>
</feature>
<gene>
    <name evidence="2" type="ORF">LCGC14_3084980</name>
</gene>
<evidence type="ECO:0000313" key="2">
    <source>
        <dbReference type="EMBL" id="KKK54413.1"/>
    </source>
</evidence>
<accession>A0A0F8WCZ5</accession>
<name>A0A0F8WCZ5_9ZZZZ</name>
<organism evidence="2">
    <name type="scientific">marine sediment metagenome</name>
    <dbReference type="NCBI Taxonomy" id="412755"/>
    <lineage>
        <taxon>unclassified sequences</taxon>
        <taxon>metagenomes</taxon>
        <taxon>ecological metagenomes</taxon>
    </lineage>
</organism>
<proteinExistence type="predicted"/>
<comment type="caution">
    <text evidence="2">The sequence shown here is derived from an EMBL/GenBank/DDBJ whole genome shotgun (WGS) entry which is preliminary data.</text>
</comment>
<evidence type="ECO:0000256" key="1">
    <source>
        <dbReference type="SAM" id="MobiDB-lite"/>
    </source>
</evidence>
<feature type="non-terminal residue" evidence="2">
    <location>
        <position position="1"/>
    </location>
</feature>